<proteinExistence type="predicted"/>
<name>A0A843WQH1_COLES</name>
<evidence type="ECO:0000313" key="2">
    <source>
        <dbReference type="EMBL" id="MQM09906.1"/>
    </source>
</evidence>
<organism evidence="2 3">
    <name type="scientific">Colocasia esculenta</name>
    <name type="common">Wild taro</name>
    <name type="synonym">Arum esculentum</name>
    <dbReference type="NCBI Taxonomy" id="4460"/>
    <lineage>
        <taxon>Eukaryota</taxon>
        <taxon>Viridiplantae</taxon>
        <taxon>Streptophyta</taxon>
        <taxon>Embryophyta</taxon>
        <taxon>Tracheophyta</taxon>
        <taxon>Spermatophyta</taxon>
        <taxon>Magnoliopsida</taxon>
        <taxon>Liliopsida</taxon>
        <taxon>Araceae</taxon>
        <taxon>Aroideae</taxon>
        <taxon>Colocasieae</taxon>
        <taxon>Colocasia</taxon>
    </lineage>
</organism>
<evidence type="ECO:0000313" key="3">
    <source>
        <dbReference type="Proteomes" id="UP000652761"/>
    </source>
</evidence>
<dbReference type="AlphaFoldDB" id="A0A843WQH1"/>
<feature type="compositionally biased region" description="Basic and acidic residues" evidence="1">
    <location>
        <begin position="64"/>
        <end position="73"/>
    </location>
</feature>
<reference evidence="2" key="1">
    <citation type="submission" date="2017-07" db="EMBL/GenBank/DDBJ databases">
        <title>Taro Niue Genome Assembly and Annotation.</title>
        <authorList>
            <person name="Atibalentja N."/>
            <person name="Keating K."/>
            <person name="Fields C.J."/>
        </authorList>
    </citation>
    <scope>NUCLEOTIDE SEQUENCE</scope>
    <source>
        <strain evidence="2">Niue_2</strain>
        <tissue evidence="2">Leaf</tissue>
    </source>
</reference>
<feature type="region of interest" description="Disordered" evidence="1">
    <location>
        <begin position="64"/>
        <end position="86"/>
    </location>
</feature>
<accession>A0A843WQH1</accession>
<protein>
    <submittedName>
        <fullName evidence="2">Uncharacterized protein</fullName>
    </submittedName>
</protein>
<dbReference type="OrthoDB" id="1108119at2759"/>
<sequence length="254" mass="29031">MSSSKHTSQQNAMHAGDTVALHAMSKDVVAMQDHGSPYHTDRPYHILHGTSPFWKFTRRMPTDRKHLSTDPKLPEPLSTGNTSNYRQMHWPIDSQTRPIDRHCSKPEFVYWMPTSVDSHLLAKPRAFSVKTRTLATLIWRFGASSGDLHRLEGTLDIEEASPTPVCDLHQQKDQICEELGGKLAAIKILSWRQHRVPLTLVGSNPFAAKFFRFYRMGRVEELLVAEELWNDHKKLFFFPLSSAATCTNRPLEVD</sequence>
<evidence type="ECO:0000256" key="1">
    <source>
        <dbReference type="SAM" id="MobiDB-lite"/>
    </source>
</evidence>
<comment type="caution">
    <text evidence="2">The sequence shown here is derived from an EMBL/GenBank/DDBJ whole genome shotgun (WGS) entry which is preliminary data.</text>
</comment>
<gene>
    <name evidence="2" type="ORF">Taro_042789</name>
</gene>
<dbReference type="Proteomes" id="UP000652761">
    <property type="component" value="Unassembled WGS sequence"/>
</dbReference>
<keyword evidence="3" id="KW-1185">Reference proteome</keyword>
<dbReference type="EMBL" id="NMUH01004508">
    <property type="protein sequence ID" value="MQM09906.1"/>
    <property type="molecule type" value="Genomic_DNA"/>
</dbReference>